<gene>
    <name evidence="3" type="ORF">AFUS01_LOCUS1189</name>
</gene>
<feature type="domain" description="BEN" evidence="2">
    <location>
        <begin position="103"/>
        <end position="215"/>
    </location>
</feature>
<dbReference type="EMBL" id="CAJVCH010006581">
    <property type="protein sequence ID" value="CAG7659367.1"/>
    <property type="molecule type" value="Genomic_DNA"/>
</dbReference>
<comment type="caution">
    <text evidence="3">The sequence shown here is derived from an EMBL/GenBank/DDBJ whole genome shotgun (WGS) entry which is preliminary data.</text>
</comment>
<dbReference type="AlphaFoldDB" id="A0A8J2JCL1"/>
<organism evidence="3 4">
    <name type="scientific">Allacma fusca</name>
    <dbReference type="NCBI Taxonomy" id="39272"/>
    <lineage>
        <taxon>Eukaryota</taxon>
        <taxon>Metazoa</taxon>
        <taxon>Ecdysozoa</taxon>
        <taxon>Arthropoda</taxon>
        <taxon>Hexapoda</taxon>
        <taxon>Collembola</taxon>
        <taxon>Symphypleona</taxon>
        <taxon>Sminthuridae</taxon>
        <taxon>Allacma</taxon>
    </lineage>
</organism>
<proteinExistence type="predicted"/>
<dbReference type="InterPro" id="IPR018379">
    <property type="entry name" value="BEN_domain"/>
</dbReference>
<evidence type="ECO:0000313" key="3">
    <source>
        <dbReference type="EMBL" id="CAG7659367.1"/>
    </source>
</evidence>
<evidence type="ECO:0000256" key="1">
    <source>
        <dbReference type="SAM" id="Coils"/>
    </source>
</evidence>
<name>A0A8J2JCL1_9HEXA</name>
<dbReference type="OrthoDB" id="6498262at2759"/>
<keyword evidence="4" id="KW-1185">Reference proteome</keyword>
<dbReference type="Proteomes" id="UP000708208">
    <property type="component" value="Unassembled WGS sequence"/>
</dbReference>
<sequence>MLLSLVLVPRKTWSCYEVDDATGRSETPSEILNVPSSSGTHTFAANITDLQTRIQELETKLDASSKSKKKYRAKAKELKQKVEDLEEKLKHPVSKAKVELVAGSGVFLSKSKIAAAKLGSRSPTILARNLFRYLFSPEELAGHSLMGRSCNANKYCSVLPSISAVKRDALVEFALEAYNINPSITGRGVSEEYKHQKSRILASLTKLLREESKKADFIQCD</sequence>
<dbReference type="PROSITE" id="PS51457">
    <property type="entry name" value="BEN"/>
    <property type="match status" value="1"/>
</dbReference>
<protein>
    <recommendedName>
        <fullName evidence="2">BEN domain-containing protein</fullName>
    </recommendedName>
</protein>
<accession>A0A8J2JCL1</accession>
<dbReference type="GO" id="GO:0003677">
    <property type="term" value="F:DNA binding"/>
    <property type="evidence" value="ECO:0007669"/>
    <property type="project" value="InterPro"/>
</dbReference>
<reference evidence="3" key="1">
    <citation type="submission" date="2021-06" db="EMBL/GenBank/DDBJ databases">
        <authorList>
            <person name="Hodson N. C."/>
            <person name="Mongue J. A."/>
            <person name="Jaron S. K."/>
        </authorList>
    </citation>
    <scope>NUCLEOTIDE SEQUENCE</scope>
</reference>
<evidence type="ECO:0000313" key="4">
    <source>
        <dbReference type="Proteomes" id="UP000708208"/>
    </source>
</evidence>
<keyword evidence="1" id="KW-0175">Coiled coil</keyword>
<evidence type="ECO:0000259" key="2">
    <source>
        <dbReference type="PROSITE" id="PS51457"/>
    </source>
</evidence>
<feature type="coiled-coil region" evidence="1">
    <location>
        <begin position="47"/>
        <end position="95"/>
    </location>
</feature>